<dbReference type="GO" id="GO:0016788">
    <property type="term" value="F:hydrolase activity, acting on ester bonds"/>
    <property type="evidence" value="ECO:0007669"/>
    <property type="project" value="UniProtKB-ARBA"/>
</dbReference>
<proteinExistence type="predicted"/>
<dbReference type="EC" id="3.5.1.28" evidence="1"/>
<comment type="caution">
    <text evidence="1">The sequence shown here is derived from an EMBL/GenBank/DDBJ whole genome shotgun (WGS) entry which is preliminary data.</text>
</comment>
<dbReference type="GO" id="GO:0008745">
    <property type="term" value="F:N-acetylmuramoyl-L-alanine amidase activity"/>
    <property type="evidence" value="ECO:0007669"/>
    <property type="project" value="UniProtKB-EC"/>
</dbReference>
<accession>A0A369QLG5</accession>
<organism evidence="1 2">
    <name type="scientific">Adhaeribacter pallidiroseus</name>
    <dbReference type="NCBI Taxonomy" id="2072847"/>
    <lineage>
        <taxon>Bacteria</taxon>
        <taxon>Pseudomonadati</taxon>
        <taxon>Bacteroidota</taxon>
        <taxon>Cytophagia</taxon>
        <taxon>Cytophagales</taxon>
        <taxon>Hymenobacteraceae</taxon>
        <taxon>Adhaeribacter</taxon>
    </lineage>
</organism>
<gene>
    <name evidence="1" type="ORF">AHMF7616_02697</name>
</gene>
<dbReference type="EMBL" id="QASA01000001">
    <property type="protein sequence ID" value="RDC64087.1"/>
    <property type="molecule type" value="Genomic_DNA"/>
</dbReference>
<dbReference type="AlphaFoldDB" id="A0A369QLG5"/>
<protein>
    <submittedName>
        <fullName evidence="1">N-acetylmuramoyl-L-alanine amidase</fullName>
        <ecNumber evidence="1">3.5.1.28</ecNumber>
    </submittedName>
</protein>
<dbReference type="RefSeq" id="WP_115373293.1">
    <property type="nucleotide sequence ID" value="NZ_QASA01000001.1"/>
</dbReference>
<dbReference type="Gene3D" id="3.40.50.1110">
    <property type="entry name" value="SGNH hydrolase"/>
    <property type="match status" value="1"/>
</dbReference>
<keyword evidence="1" id="KW-0378">Hydrolase</keyword>
<keyword evidence="2" id="KW-1185">Reference proteome</keyword>
<dbReference type="InterPro" id="IPR036514">
    <property type="entry name" value="SGNH_hydro_sf"/>
</dbReference>
<evidence type="ECO:0000313" key="1">
    <source>
        <dbReference type="EMBL" id="RDC64087.1"/>
    </source>
</evidence>
<dbReference type="SUPFAM" id="SSF52266">
    <property type="entry name" value="SGNH hydrolase"/>
    <property type="match status" value="1"/>
</dbReference>
<evidence type="ECO:0000313" key="2">
    <source>
        <dbReference type="Proteomes" id="UP000253919"/>
    </source>
</evidence>
<sequence>MNKPDAATLQTKQKLLDKIAAYPLEFSQTDFELLVNPELQLTFNDLRELLLRIFDLNETSLRQESNSTTGAIGLLNKLSTYFRHRQYYRLIRKGFRDLSCPERKIIVAEGDSWFQFPIIIKDIVDWLRTDPNFAVYSLAYGGDWFTNILYDEKYIEELSIHRPDVFLISGGGNDLLSANRLAIMVDAEAKGPMRSPYEIDRLLAQEPETDKTDIRVGYRYLTKDFYSFIWLLKAQYYKLFQGLCSSGKFYKMQIITQGYDYALPTYKYRWERWYQLQPLLNWFINSGQWLKRPLMIKGIRNEKISRQIIKALIFEVNVLFIELAQQFKQVYHVDCRGTAPTFHNWFDELHLPSEKYRQIARAYKQCIENPPEGKVTKVVS</sequence>
<dbReference type="OrthoDB" id="2546654at2"/>
<dbReference type="Proteomes" id="UP000253919">
    <property type="component" value="Unassembled WGS sequence"/>
</dbReference>
<name>A0A369QLG5_9BACT</name>
<reference evidence="1 2" key="1">
    <citation type="submission" date="2018-04" db="EMBL/GenBank/DDBJ databases">
        <title>Adhaeribacter sp. HMF7616 genome sequencing and assembly.</title>
        <authorList>
            <person name="Kang H."/>
            <person name="Kang J."/>
            <person name="Cha I."/>
            <person name="Kim H."/>
            <person name="Joh K."/>
        </authorList>
    </citation>
    <scope>NUCLEOTIDE SEQUENCE [LARGE SCALE GENOMIC DNA]</scope>
    <source>
        <strain evidence="1 2">HMF7616</strain>
    </source>
</reference>